<evidence type="ECO:0000313" key="3">
    <source>
        <dbReference type="Proteomes" id="UP000287651"/>
    </source>
</evidence>
<evidence type="ECO:0000313" key="2">
    <source>
        <dbReference type="EMBL" id="RRT42825.1"/>
    </source>
</evidence>
<feature type="compositionally biased region" description="Basic and acidic residues" evidence="1">
    <location>
        <begin position="59"/>
        <end position="71"/>
    </location>
</feature>
<proteinExistence type="predicted"/>
<protein>
    <submittedName>
        <fullName evidence="2">Uncharacterized protein</fullName>
    </submittedName>
</protein>
<feature type="region of interest" description="Disordered" evidence="1">
    <location>
        <begin position="59"/>
        <end position="82"/>
    </location>
</feature>
<evidence type="ECO:0000256" key="1">
    <source>
        <dbReference type="SAM" id="MobiDB-lite"/>
    </source>
</evidence>
<name>A0A426XTK4_ENSVE</name>
<dbReference type="EMBL" id="AMZH03017561">
    <property type="protein sequence ID" value="RRT42825.1"/>
    <property type="molecule type" value="Genomic_DNA"/>
</dbReference>
<reference evidence="2 3" key="1">
    <citation type="journal article" date="2014" name="Agronomy (Basel)">
        <title>A Draft Genome Sequence for Ensete ventricosum, the Drought-Tolerant Tree Against Hunger.</title>
        <authorList>
            <person name="Harrison J."/>
            <person name="Moore K.A."/>
            <person name="Paszkiewicz K."/>
            <person name="Jones T."/>
            <person name="Grant M."/>
            <person name="Ambacheew D."/>
            <person name="Muzemil S."/>
            <person name="Studholme D.J."/>
        </authorList>
    </citation>
    <scope>NUCLEOTIDE SEQUENCE [LARGE SCALE GENOMIC DNA]</scope>
</reference>
<gene>
    <name evidence="2" type="ORF">B296_00046632</name>
</gene>
<dbReference type="AlphaFoldDB" id="A0A426XTK4"/>
<sequence>MVETSNSLSLQRERTGAFAPPALFASTCSCSEGSTAERTHPSLTSPIPILCVQKDGDATKMPQEEDARREGGGLPGKGFSSMKRSCSRLCGSDHDEEEGASTTALTLGLSTEDVVLAFGATEKVH</sequence>
<organism evidence="2 3">
    <name type="scientific">Ensete ventricosum</name>
    <name type="common">Abyssinian banana</name>
    <name type="synonym">Musa ensete</name>
    <dbReference type="NCBI Taxonomy" id="4639"/>
    <lineage>
        <taxon>Eukaryota</taxon>
        <taxon>Viridiplantae</taxon>
        <taxon>Streptophyta</taxon>
        <taxon>Embryophyta</taxon>
        <taxon>Tracheophyta</taxon>
        <taxon>Spermatophyta</taxon>
        <taxon>Magnoliopsida</taxon>
        <taxon>Liliopsida</taxon>
        <taxon>Zingiberales</taxon>
        <taxon>Musaceae</taxon>
        <taxon>Ensete</taxon>
    </lineage>
</organism>
<comment type="caution">
    <text evidence="2">The sequence shown here is derived from an EMBL/GenBank/DDBJ whole genome shotgun (WGS) entry which is preliminary data.</text>
</comment>
<dbReference type="Proteomes" id="UP000287651">
    <property type="component" value="Unassembled WGS sequence"/>
</dbReference>
<accession>A0A426XTK4</accession>